<dbReference type="PROSITE" id="PS50943">
    <property type="entry name" value="HTH_CROC1"/>
    <property type="match status" value="1"/>
</dbReference>
<feature type="domain" description="HTH cro/C1-type" evidence="4">
    <location>
        <begin position="14"/>
        <end position="68"/>
    </location>
</feature>
<dbReference type="PATRIC" id="fig|1481663.8.peg.5069"/>
<dbReference type="InterPro" id="IPR050807">
    <property type="entry name" value="TransReg_Diox_bact_type"/>
</dbReference>
<dbReference type="Gene3D" id="1.10.260.40">
    <property type="entry name" value="lambda repressor-like DNA-binding domains"/>
    <property type="match status" value="1"/>
</dbReference>
<proteinExistence type="predicted"/>
<evidence type="ECO:0000256" key="1">
    <source>
        <dbReference type="ARBA" id="ARBA00023015"/>
    </source>
</evidence>
<dbReference type="AlphaFoldDB" id="A0A0Q0JRG3"/>
<dbReference type="GO" id="GO:0005829">
    <property type="term" value="C:cytosol"/>
    <property type="evidence" value="ECO:0007669"/>
    <property type="project" value="TreeGrafter"/>
</dbReference>
<sequence>MTDAMFKSQIANQLKILRKSKGLSLDATAQLTGVSKAMLGQIERGESSPTIATLWKIASGLEASFSAFFANDPQLLSSERSFPDDPNIESFIPCFLIAADSGLEMFEITLLNHHEQMSSTHALGVIEYIHVLEGVMKVFFDDQWHELKQGEHIRFFSDQPHGYAAITDKAVFQNIVSYPRAG</sequence>
<dbReference type="InterPro" id="IPR011051">
    <property type="entry name" value="RmlC_Cupin_sf"/>
</dbReference>
<keyword evidence="3" id="KW-0804">Transcription</keyword>
<organism evidence="5 6">
    <name type="scientific">Vibrio metoecus</name>
    <dbReference type="NCBI Taxonomy" id="1481663"/>
    <lineage>
        <taxon>Bacteria</taxon>
        <taxon>Pseudomonadati</taxon>
        <taxon>Pseudomonadota</taxon>
        <taxon>Gammaproteobacteria</taxon>
        <taxon>Vibrionales</taxon>
        <taxon>Vibrionaceae</taxon>
        <taxon>Vibrio</taxon>
    </lineage>
</organism>
<gene>
    <name evidence="5" type="ORF">AAY55_08885</name>
</gene>
<reference evidence="5 6" key="1">
    <citation type="journal article" date="2015" name="Genome Biol. Evol.">
        <title>The Dynamics of Genetic Interactions between Vibrio metoecus and Vibrio cholerae, Two Close Relatives Co-Occurring in the Environment.</title>
        <authorList>
            <person name="Orata F.D."/>
            <person name="Kirchberger P.C."/>
            <person name="Meheust R."/>
            <person name="Barlow E.J."/>
            <person name="Tarr C.L."/>
            <person name="Boucher Y."/>
        </authorList>
    </citation>
    <scope>NUCLEOTIDE SEQUENCE [LARGE SCALE GENOMIC DNA]</scope>
    <source>
        <strain evidence="5 6">08-2459</strain>
    </source>
</reference>
<dbReference type="Proteomes" id="UP000053724">
    <property type="component" value="Unassembled WGS sequence"/>
</dbReference>
<dbReference type="SUPFAM" id="SSF51182">
    <property type="entry name" value="RmlC-like cupins"/>
    <property type="match status" value="1"/>
</dbReference>
<dbReference type="InterPro" id="IPR013096">
    <property type="entry name" value="Cupin_2"/>
</dbReference>
<evidence type="ECO:0000313" key="5">
    <source>
        <dbReference type="EMBL" id="KQA23599.1"/>
    </source>
</evidence>
<dbReference type="InterPro" id="IPR010982">
    <property type="entry name" value="Lambda_DNA-bd_dom_sf"/>
</dbReference>
<dbReference type="SUPFAM" id="SSF47413">
    <property type="entry name" value="lambda repressor-like DNA-binding domains"/>
    <property type="match status" value="1"/>
</dbReference>
<keyword evidence="1" id="KW-0805">Transcription regulation</keyword>
<evidence type="ECO:0000256" key="3">
    <source>
        <dbReference type="ARBA" id="ARBA00023163"/>
    </source>
</evidence>
<name>A0A0Q0JRG3_VIBMT</name>
<dbReference type="Pfam" id="PF01381">
    <property type="entry name" value="HTH_3"/>
    <property type="match status" value="1"/>
</dbReference>
<dbReference type="Pfam" id="PF07883">
    <property type="entry name" value="Cupin_2"/>
    <property type="match status" value="1"/>
</dbReference>
<dbReference type="Gene3D" id="2.60.120.10">
    <property type="entry name" value="Jelly Rolls"/>
    <property type="match status" value="1"/>
</dbReference>
<keyword evidence="2" id="KW-0238">DNA-binding</keyword>
<protein>
    <submittedName>
        <fullName evidence="5">XRE family transcriptional regulator</fullName>
    </submittedName>
</protein>
<accession>A0A0Q0JRG3</accession>
<comment type="caution">
    <text evidence="5">The sequence shown here is derived from an EMBL/GenBank/DDBJ whole genome shotgun (WGS) entry which is preliminary data.</text>
</comment>
<dbReference type="PANTHER" id="PTHR46797">
    <property type="entry name" value="HTH-TYPE TRANSCRIPTIONAL REGULATOR"/>
    <property type="match status" value="1"/>
</dbReference>
<dbReference type="InterPro" id="IPR014710">
    <property type="entry name" value="RmlC-like_jellyroll"/>
</dbReference>
<dbReference type="EMBL" id="LCUF01000009">
    <property type="protein sequence ID" value="KQA23599.1"/>
    <property type="molecule type" value="Genomic_DNA"/>
</dbReference>
<dbReference type="GO" id="GO:0003677">
    <property type="term" value="F:DNA binding"/>
    <property type="evidence" value="ECO:0007669"/>
    <property type="project" value="UniProtKB-KW"/>
</dbReference>
<dbReference type="CDD" id="cd00093">
    <property type="entry name" value="HTH_XRE"/>
    <property type="match status" value="1"/>
</dbReference>
<dbReference type="CDD" id="cd02209">
    <property type="entry name" value="cupin_XRE_C"/>
    <property type="match status" value="1"/>
</dbReference>
<dbReference type="SMART" id="SM00530">
    <property type="entry name" value="HTH_XRE"/>
    <property type="match status" value="1"/>
</dbReference>
<dbReference type="InterPro" id="IPR001387">
    <property type="entry name" value="Cro/C1-type_HTH"/>
</dbReference>
<dbReference type="GO" id="GO:0003700">
    <property type="term" value="F:DNA-binding transcription factor activity"/>
    <property type="evidence" value="ECO:0007669"/>
    <property type="project" value="TreeGrafter"/>
</dbReference>
<evidence type="ECO:0000256" key="2">
    <source>
        <dbReference type="ARBA" id="ARBA00023125"/>
    </source>
</evidence>
<dbReference type="PANTHER" id="PTHR46797:SF23">
    <property type="entry name" value="HTH-TYPE TRANSCRIPTIONAL REGULATOR SUTR"/>
    <property type="match status" value="1"/>
</dbReference>
<evidence type="ECO:0000313" key="6">
    <source>
        <dbReference type="Proteomes" id="UP000053724"/>
    </source>
</evidence>
<evidence type="ECO:0000259" key="4">
    <source>
        <dbReference type="PROSITE" id="PS50943"/>
    </source>
</evidence>